<dbReference type="Proteomes" id="UP000601435">
    <property type="component" value="Unassembled WGS sequence"/>
</dbReference>
<protein>
    <submittedName>
        <fullName evidence="1">PsmG2 protein</fullName>
    </submittedName>
</protein>
<comment type="caution">
    <text evidence="1">The sequence shown here is derived from an EMBL/GenBank/DDBJ whole genome shotgun (WGS) entry which is preliminary data.</text>
</comment>
<accession>A0A812WCQ9</accession>
<name>A0A812WCQ9_9DINO</name>
<gene>
    <name evidence="1" type="primary">psmG2</name>
    <name evidence="1" type="ORF">SNEC2469_LOCUS18998</name>
</gene>
<proteinExistence type="predicted"/>
<dbReference type="Gene3D" id="3.40.50.10900">
    <property type="entry name" value="PAC-like subunit"/>
    <property type="match status" value="1"/>
</dbReference>
<keyword evidence="2" id="KW-1185">Reference proteome</keyword>
<dbReference type="OrthoDB" id="10260712at2759"/>
<reference evidence="1" key="1">
    <citation type="submission" date="2021-02" db="EMBL/GenBank/DDBJ databases">
        <authorList>
            <person name="Dougan E. K."/>
            <person name="Rhodes N."/>
            <person name="Thang M."/>
            <person name="Chan C."/>
        </authorList>
    </citation>
    <scope>NUCLEOTIDE SEQUENCE</scope>
</reference>
<dbReference type="AlphaFoldDB" id="A0A812WCQ9"/>
<evidence type="ECO:0000313" key="2">
    <source>
        <dbReference type="Proteomes" id="UP000601435"/>
    </source>
</evidence>
<sequence length="216" mass="23055">MANAFEGKVPAITTAAELYQASSMPMLSMLQLRSGAAEGKRQTLAKELLRWAQDAGVSQILILAPCSAHVKRDADLRAASQLRVLASPASDLPAQLLPLGHEMSEVELAGLPGSAAAARALLRGSGLARPLIEAAAEPHSPSFSPPSRVAPSVCCICGFTNETLDWRLPEEMVKAVCGYLGPRLGMDCARPLLPPPSWQLAQKVQMQPPMENLQLW</sequence>
<dbReference type="InterPro" id="IPR038389">
    <property type="entry name" value="PSMG2_sf"/>
</dbReference>
<organism evidence="1 2">
    <name type="scientific">Symbiodinium necroappetens</name>
    <dbReference type="NCBI Taxonomy" id="1628268"/>
    <lineage>
        <taxon>Eukaryota</taxon>
        <taxon>Sar</taxon>
        <taxon>Alveolata</taxon>
        <taxon>Dinophyceae</taxon>
        <taxon>Suessiales</taxon>
        <taxon>Symbiodiniaceae</taxon>
        <taxon>Symbiodinium</taxon>
    </lineage>
</organism>
<dbReference type="EMBL" id="CAJNJA010032275">
    <property type="protein sequence ID" value="CAE7665599.1"/>
    <property type="molecule type" value="Genomic_DNA"/>
</dbReference>
<evidence type="ECO:0000313" key="1">
    <source>
        <dbReference type="EMBL" id="CAE7665599.1"/>
    </source>
</evidence>